<reference evidence="1 2" key="1">
    <citation type="submission" date="2019-07" db="EMBL/GenBank/DDBJ databases">
        <title>Whole genome shotgun sequence of Chryseobacterium lathyri NBRC 105250.</title>
        <authorList>
            <person name="Hosoyama A."/>
            <person name="Uohara A."/>
            <person name="Ohji S."/>
            <person name="Ichikawa N."/>
        </authorList>
    </citation>
    <scope>NUCLEOTIDE SEQUENCE [LARGE SCALE GENOMIC DNA]</scope>
    <source>
        <strain evidence="1 2">NBRC 105250</strain>
    </source>
</reference>
<dbReference type="AlphaFoldDB" id="A0A511YA45"/>
<accession>A0A511YA45</accession>
<comment type="caution">
    <text evidence="1">The sequence shown here is derived from an EMBL/GenBank/DDBJ whole genome shotgun (WGS) entry which is preliminary data.</text>
</comment>
<organism evidence="1 2">
    <name type="scientific">Chryseobacterium lathyri</name>
    <dbReference type="NCBI Taxonomy" id="395933"/>
    <lineage>
        <taxon>Bacteria</taxon>
        <taxon>Pseudomonadati</taxon>
        <taxon>Bacteroidota</taxon>
        <taxon>Flavobacteriia</taxon>
        <taxon>Flavobacteriales</taxon>
        <taxon>Weeksellaceae</taxon>
        <taxon>Chryseobacterium group</taxon>
        <taxon>Chryseobacterium</taxon>
    </lineage>
</organism>
<evidence type="ECO:0000313" key="1">
    <source>
        <dbReference type="EMBL" id="GEN72066.1"/>
    </source>
</evidence>
<name>A0A511YA45_9FLAO</name>
<dbReference type="OrthoDB" id="9962901at2"/>
<proteinExistence type="predicted"/>
<sequence>MKNKSFNIIIAIFLCINIPAAEYYSIQKNDALFLNMKKIAINDYIKKRMKYYHFGTLPLSENNKALLTKNNIHIINKNCVAIPELMYYNKIILEKTHIKLNP</sequence>
<evidence type="ECO:0000313" key="2">
    <source>
        <dbReference type="Proteomes" id="UP000321150"/>
    </source>
</evidence>
<dbReference type="EMBL" id="BJYI01000006">
    <property type="protein sequence ID" value="GEN72066.1"/>
    <property type="molecule type" value="Genomic_DNA"/>
</dbReference>
<dbReference type="Proteomes" id="UP000321150">
    <property type="component" value="Unassembled WGS sequence"/>
</dbReference>
<protein>
    <submittedName>
        <fullName evidence="1">Uncharacterized protein</fullName>
    </submittedName>
</protein>
<dbReference type="RefSeq" id="WP_111954255.1">
    <property type="nucleotide sequence ID" value="NZ_BJYI01000006.1"/>
</dbReference>
<gene>
    <name evidence="1" type="ORF">CLA01_21380</name>
</gene>